<comment type="caution">
    <text evidence="1">The sequence shown here is derived from an EMBL/GenBank/DDBJ whole genome shotgun (WGS) entry which is preliminary data.</text>
</comment>
<feature type="non-terminal residue" evidence="1">
    <location>
        <position position="309"/>
    </location>
</feature>
<accession>A0AAV5V7E6</accession>
<reference evidence="1" key="1">
    <citation type="submission" date="2023-10" db="EMBL/GenBank/DDBJ databases">
        <title>Genome assembly of Pristionchus species.</title>
        <authorList>
            <person name="Yoshida K."/>
            <person name="Sommer R.J."/>
        </authorList>
    </citation>
    <scope>NUCLEOTIDE SEQUENCE</scope>
    <source>
        <strain evidence="1">RS5133</strain>
    </source>
</reference>
<organism evidence="1 2">
    <name type="scientific">Pristionchus fissidentatus</name>
    <dbReference type="NCBI Taxonomy" id="1538716"/>
    <lineage>
        <taxon>Eukaryota</taxon>
        <taxon>Metazoa</taxon>
        <taxon>Ecdysozoa</taxon>
        <taxon>Nematoda</taxon>
        <taxon>Chromadorea</taxon>
        <taxon>Rhabditida</taxon>
        <taxon>Rhabditina</taxon>
        <taxon>Diplogasteromorpha</taxon>
        <taxon>Diplogasteroidea</taxon>
        <taxon>Neodiplogasteridae</taxon>
        <taxon>Pristionchus</taxon>
    </lineage>
</organism>
<evidence type="ECO:0000313" key="2">
    <source>
        <dbReference type="Proteomes" id="UP001432322"/>
    </source>
</evidence>
<proteinExistence type="predicted"/>
<feature type="non-terminal residue" evidence="1">
    <location>
        <position position="1"/>
    </location>
</feature>
<keyword evidence="2" id="KW-1185">Reference proteome</keyword>
<protein>
    <submittedName>
        <fullName evidence="1">Uncharacterized protein</fullName>
    </submittedName>
</protein>
<dbReference type="Proteomes" id="UP001432322">
    <property type="component" value="Unassembled WGS sequence"/>
</dbReference>
<evidence type="ECO:0000313" key="1">
    <source>
        <dbReference type="EMBL" id="GMT14198.1"/>
    </source>
</evidence>
<dbReference type="AlphaFoldDB" id="A0AAV5V7E6"/>
<gene>
    <name evidence="1" type="ORF">PFISCL1PPCAC_5495</name>
</gene>
<dbReference type="EMBL" id="BTSY01000002">
    <property type="protein sequence ID" value="GMT14198.1"/>
    <property type="molecule type" value="Genomic_DNA"/>
</dbReference>
<sequence>EQMVAFVEKANEVMKRMTELMLKNQKEAFEYAIAQERAHCLSMARTYQILGSLPQSIEADKGTVGEKRERCLSFQRNTHHIFKRKTPSIEIYITKSKSLSLENQKATIRTAICVIGDTFKELDNLFLEDENTEIFEQRKDKAKSMAELNGKMDLMCTQLINAIQSSTNVQFELRENASKSVVSLKSKSSDLDKEVGKLRHGLKTTPYSIGFEDLHEIRNALNCLNSASDAIPTIQKESTSIRLVEEIGNLAQFDRENFQSIERNRNVAIENSTETEESEKTESENGETVVVSVSCTITFHYFASSFVHP</sequence>
<name>A0AAV5V7E6_9BILA</name>